<dbReference type="AlphaFoldDB" id="A0A5E4QH12"/>
<evidence type="ECO:0000256" key="4">
    <source>
        <dbReference type="RuleBase" id="RU003690"/>
    </source>
</evidence>
<dbReference type="Pfam" id="PF00232">
    <property type="entry name" value="Glyco_hydro_1"/>
    <property type="match status" value="1"/>
</dbReference>
<keyword evidence="6" id="KW-1185">Reference proteome</keyword>
<organism evidence="5 6">
    <name type="scientific">Leptidea sinapis</name>
    <dbReference type="NCBI Taxonomy" id="189913"/>
    <lineage>
        <taxon>Eukaryota</taxon>
        <taxon>Metazoa</taxon>
        <taxon>Ecdysozoa</taxon>
        <taxon>Arthropoda</taxon>
        <taxon>Hexapoda</taxon>
        <taxon>Insecta</taxon>
        <taxon>Pterygota</taxon>
        <taxon>Neoptera</taxon>
        <taxon>Endopterygota</taxon>
        <taxon>Lepidoptera</taxon>
        <taxon>Glossata</taxon>
        <taxon>Ditrysia</taxon>
        <taxon>Papilionoidea</taxon>
        <taxon>Pieridae</taxon>
        <taxon>Dismorphiinae</taxon>
        <taxon>Leptidea</taxon>
    </lineage>
</organism>
<gene>
    <name evidence="5" type="ORF">LSINAPIS_LOCUS7896</name>
</gene>
<evidence type="ECO:0000313" key="6">
    <source>
        <dbReference type="Proteomes" id="UP000324832"/>
    </source>
</evidence>
<reference evidence="5 6" key="1">
    <citation type="submission" date="2017-07" db="EMBL/GenBank/DDBJ databases">
        <authorList>
            <person name="Talla V."/>
            <person name="Backstrom N."/>
        </authorList>
    </citation>
    <scope>NUCLEOTIDE SEQUENCE [LARGE SCALE GENOMIC DNA]</scope>
</reference>
<accession>A0A5E4QH12</accession>
<dbReference type="Proteomes" id="UP000324832">
    <property type="component" value="Unassembled WGS sequence"/>
</dbReference>
<evidence type="ECO:0000256" key="1">
    <source>
        <dbReference type="ARBA" id="ARBA00010838"/>
    </source>
</evidence>
<dbReference type="GO" id="GO:0005975">
    <property type="term" value="P:carbohydrate metabolic process"/>
    <property type="evidence" value="ECO:0007669"/>
    <property type="project" value="InterPro"/>
</dbReference>
<dbReference type="PANTHER" id="PTHR10353">
    <property type="entry name" value="GLYCOSYL HYDROLASE"/>
    <property type="match status" value="1"/>
</dbReference>
<evidence type="ECO:0000313" key="5">
    <source>
        <dbReference type="EMBL" id="VVC96372.1"/>
    </source>
</evidence>
<feature type="non-terminal residue" evidence="5">
    <location>
        <position position="81"/>
    </location>
</feature>
<comment type="similarity">
    <text evidence="1 4">Belongs to the glycosyl hydrolase 1 family.</text>
</comment>
<sequence>MLRELGVHHYKFSISWPRVLPNGLANEINEAGLEYYDNLINELLKYNIQPMVTMYNLDLPQNLQELGGWTNPLVSQWFEDY</sequence>
<dbReference type="GO" id="GO:0008422">
    <property type="term" value="F:beta-glucosidase activity"/>
    <property type="evidence" value="ECO:0007669"/>
    <property type="project" value="TreeGrafter"/>
</dbReference>
<keyword evidence="3" id="KW-0326">Glycosidase</keyword>
<proteinExistence type="inferred from homology"/>
<keyword evidence="2" id="KW-0378">Hydrolase</keyword>
<evidence type="ECO:0000256" key="2">
    <source>
        <dbReference type="ARBA" id="ARBA00022801"/>
    </source>
</evidence>
<dbReference type="Gene3D" id="3.20.20.80">
    <property type="entry name" value="Glycosidases"/>
    <property type="match status" value="1"/>
</dbReference>
<evidence type="ECO:0000256" key="3">
    <source>
        <dbReference type="ARBA" id="ARBA00023295"/>
    </source>
</evidence>
<dbReference type="SUPFAM" id="SSF51445">
    <property type="entry name" value="(Trans)glycosidases"/>
    <property type="match status" value="1"/>
</dbReference>
<protein>
    <submittedName>
        <fullName evidence="5">Uncharacterized protein</fullName>
    </submittedName>
</protein>
<dbReference type="EMBL" id="FZQP02002684">
    <property type="protein sequence ID" value="VVC96372.1"/>
    <property type="molecule type" value="Genomic_DNA"/>
</dbReference>
<dbReference type="InterPro" id="IPR017853">
    <property type="entry name" value="GH"/>
</dbReference>
<name>A0A5E4QH12_9NEOP</name>
<dbReference type="InterPro" id="IPR001360">
    <property type="entry name" value="Glyco_hydro_1"/>
</dbReference>
<dbReference type="PANTHER" id="PTHR10353:SF36">
    <property type="entry name" value="LP05116P"/>
    <property type="match status" value="1"/>
</dbReference>